<organism evidence="1 2">
    <name type="scientific">Natrinema ejinorense</name>
    <dbReference type="NCBI Taxonomy" id="373386"/>
    <lineage>
        <taxon>Archaea</taxon>
        <taxon>Methanobacteriati</taxon>
        <taxon>Methanobacteriota</taxon>
        <taxon>Stenosarchaea group</taxon>
        <taxon>Halobacteria</taxon>
        <taxon>Halobacteriales</taxon>
        <taxon>Natrialbaceae</taxon>
        <taxon>Natrinema</taxon>
    </lineage>
</organism>
<evidence type="ECO:0000313" key="2">
    <source>
        <dbReference type="Proteomes" id="UP000219689"/>
    </source>
</evidence>
<name>A0A2A5QPP9_9EURY</name>
<reference evidence="1 2" key="1">
    <citation type="submission" date="2017-09" db="EMBL/GenBank/DDBJ databases">
        <title>Genome sequences of Natrinema ejinorence JCM 13890T.</title>
        <authorList>
            <person name="Roh S.W."/>
            <person name="Kim Y.B."/>
            <person name="Kim J.Y."/>
        </authorList>
    </citation>
    <scope>NUCLEOTIDE SEQUENCE [LARGE SCALE GENOMIC DNA]</scope>
    <source>
        <strain evidence="1 2">JCM 13890</strain>
    </source>
</reference>
<sequence>MANRNDVATSSSTCGCKIGRMADQYELDRLDDDLVAYWTGDADEQYSTRALATVVNQRILEAALKQADISFKEGEIENTYRLLTDDDVSSGVQVETENELERDGVAVDQVKSDFVSHQTVYNHLTDCLDASLDSPSDEERLEQSGEKLGALQNRTAAVTTDTIERLDNNDIIDIGGFNVVVSATVTCEECFQEYTVRELLDNGSCNCDSDSERR</sequence>
<dbReference type="EMBL" id="NXNI01000002">
    <property type="protein sequence ID" value="PCR88821.1"/>
    <property type="molecule type" value="Genomic_DNA"/>
</dbReference>
<comment type="caution">
    <text evidence="1">The sequence shown here is derived from an EMBL/GenBank/DDBJ whole genome shotgun (WGS) entry which is preliminary data.</text>
</comment>
<dbReference type="AlphaFoldDB" id="A0A2A5QPP9"/>
<proteinExistence type="predicted"/>
<dbReference type="RefSeq" id="WP_097381839.1">
    <property type="nucleotide sequence ID" value="NZ_NXNI01000002.1"/>
</dbReference>
<keyword evidence="2" id="KW-1185">Reference proteome</keyword>
<protein>
    <submittedName>
        <fullName evidence="1">Uncharacterized protein</fullName>
    </submittedName>
</protein>
<dbReference type="Proteomes" id="UP000219689">
    <property type="component" value="Unassembled WGS sequence"/>
</dbReference>
<dbReference type="Pfam" id="PF21811">
    <property type="entry name" value="RdfA"/>
    <property type="match status" value="1"/>
</dbReference>
<dbReference type="InterPro" id="IPR048925">
    <property type="entry name" value="RdfA"/>
</dbReference>
<evidence type="ECO:0000313" key="1">
    <source>
        <dbReference type="EMBL" id="PCR88821.1"/>
    </source>
</evidence>
<dbReference type="OrthoDB" id="304916at2157"/>
<accession>A0A2A5QPP9</accession>
<gene>
    <name evidence="1" type="ORF">CP557_20285</name>
</gene>